<feature type="domain" description="Peptidase M28" evidence="1">
    <location>
        <begin position="66"/>
        <end position="286"/>
    </location>
</feature>
<dbReference type="GO" id="GO:0008235">
    <property type="term" value="F:metalloexopeptidase activity"/>
    <property type="evidence" value="ECO:0007669"/>
    <property type="project" value="InterPro"/>
</dbReference>
<organism evidence="2 3">
    <name type="scientific">Bremerella alba</name>
    <dbReference type="NCBI Taxonomy" id="980252"/>
    <lineage>
        <taxon>Bacteria</taxon>
        <taxon>Pseudomonadati</taxon>
        <taxon>Planctomycetota</taxon>
        <taxon>Planctomycetia</taxon>
        <taxon>Pirellulales</taxon>
        <taxon>Pirellulaceae</taxon>
        <taxon>Bremerella</taxon>
    </lineage>
</organism>
<evidence type="ECO:0000259" key="1">
    <source>
        <dbReference type="Pfam" id="PF04389"/>
    </source>
</evidence>
<dbReference type="SUPFAM" id="SSF53187">
    <property type="entry name" value="Zn-dependent exopeptidases"/>
    <property type="match status" value="1"/>
</dbReference>
<keyword evidence="3" id="KW-1185">Reference proteome</keyword>
<gene>
    <name evidence="2" type="ORF">HOV93_18440</name>
</gene>
<accession>A0A7V8V4A8</accession>
<dbReference type="Proteomes" id="UP000551616">
    <property type="component" value="Unassembled WGS sequence"/>
</dbReference>
<sequence length="294" mass="32557">MAFDPTPIRENLVQHVDRLAGLIGPRILAKPESISASIGYISSMWQAMGYEVREETYKSSDGSATNLVVEIPGTSADDVVVLGAHYDTVATTPGADDNASAVAVLLETSRLLKDVSPGKTLRFVSFACEEAPYMSLGSMGSQYHASQAKLRDEQIVMLCLEMVGYFRNEPGSQKVPETIPKFLHWLFPKRGNFLAAVGNLNSWQLSWAFRRGFKKASRLGLFSICLPEKIHEIRRSDNSSFWDQGYPALMLTDTSFLRNPHYHQPSDTPDTLDYDAMTQVTQGVASAIQKLARC</sequence>
<dbReference type="RefSeq" id="WP_207396134.1">
    <property type="nucleotide sequence ID" value="NZ_JABRWO010000004.1"/>
</dbReference>
<dbReference type="InterPro" id="IPR045175">
    <property type="entry name" value="M28_fam"/>
</dbReference>
<dbReference type="InterPro" id="IPR007484">
    <property type="entry name" value="Peptidase_M28"/>
</dbReference>
<protein>
    <recommendedName>
        <fullName evidence="1">Peptidase M28 domain-containing protein</fullName>
    </recommendedName>
</protein>
<dbReference type="EMBL" id="JABRWO010000004">
    <property type="protein sequence ID" value="MBA2114678.1"/>
    <property type="molecule type" value="Genomic_DNA"/>
</dbReference>
<evidence type="ECO:0000313" key="3">
    <source>
        <dbReference type="Proteomes" id="UP000551616"/>
    </source>
</evidence>
<dbReference type="AlphaFoldDB" id="A0A7V8V4A8"/>
<dbReference type="Pfam" id="PF04389">
    <property type="entry name" value="Peptidase_M28"/>
    <property type="match status" value="1"/>
</dbReference>
<comment type="caution">
    <text evidence="2">The sequence shown here is derived from an EMBL/GenBank/DDBJ whole genome shotgun (WGS) entry which is preliminary data.</text>
</comment>
<proteinExistence type="predicted"/>
<evidence type="ECO:0000313" key="2">
    <source>
        <dbReference type="EMBL" id="MBA2114678.1"/>
    </source>
</evidence>
<dbReference type="GO" id="GO:0006508">
    <property type="term" value="P:proteolysis"/>
    <property type="evidence" value="ECO:0007669"/>
    <property type="project" value="InterPro"/>
</dbReference>
<dbReference type="Gene3D" id="3.40.630.10">
    <property type="entry name" value="Zn peptidases"/>
    <property type="match status" value="1"/>
</dbReference>
<reference evidence="2 3" key="1">
    <citation type="submission" date="2020-05" db="EMBL/GenBank/DDBJ databases">
        <title>Bremerella alba sp. nov., a novel planctomycete isolated from the surface of the macroalga Fucus spiralis.</title>
        <authorList>
            <person name="Godinho O."/>
            <person name="Botelho R."/>
            <person name="Albuquerque L."/>
            <person name="Wiegand S."/>
            <person name="Da Costa M.S."/>
            <person name="Lobo-Da-Cunha A."/>
            <person name="Jogler C."/>
            <person name="Lage O.M."/>
        </authorList>
    </citation>
    <scope>NUCLEOTIDE SEQUENCE [LARGE SCALE GENOMIC DNA]</scope>
    <source>
        <strain evidence="2 3">FF15</strain>
    </source>
</reference>
<name>A0A7V8V4A8_9BACT</name>
<dbReference type="PANTHER" id="PTHR12147:SF26">
    <property type="entry name" value="PEPTIDASE M28 DOMAIN-CONTAINING PROTEIN"/>
    <property type="match status" value="1"/>
</dbReference>
<dbReference type="PANTHER" id="PTHR12147">
    <property type="entry name" value="METALLOPEPTIDASE M28 FAMILY MEMBER"/>
    <property type="match status" value="1"/>
</dbReference>